<comment type="similarity">
    <text evidence="2 6">Belongs to the TMC family.</text>
</comment>
<protein>
    <recommendedName>
        <fullName evidence="6">Transmembrane channel-like protein</fullName>
    </recommendedName>
</protein>
<feature type="transmembrane region" description="Helical" evidence="6">
    <location>
        <begin position="658"/>
        <end position="684"/>
    </location>
</feature>
<keyword evidence="5 6" id="KW-0472">Membrane</keyword>
<dbReference type="InterPro" id="IPR012496">
    <property type="entry name" value="TMC_dom"/>
</dbReference>
<evidence type="ECO:0000313" key="9">
    <source>
        <dbReference type="Ensembl" id="ENSSMRP00000000072.1"/>
    </source>
</evidence>
<feature type="region of interest" description="Disordered" evidence="7">
    <location>
        <begin position="33"/>
        <end position="56"/>
    </location>
</feature>
<feature type="transmembrane region" description="Helical" evidence="6">
    <location>
        <begin position="518"/>
        <end position="541"/>
    </location>
</feature>
<dbReference type="GO" id="GO:0005886">
    <property type="term" value="C:plasma membrane"/>
    <property type="evidence" value="ECO:0007669"/>
    <property type="project" value="InterPro"/>
</dbReference>
<dbReference type="GeneTree" id="ENSGT01050000244894"/>
<organism evidence="9 10">
    <name type="scientific">Salvator merianae</name>
    <name type="common">Argentine black and white tegu</name>
    <name type="synonym">Tupinambis merianae</name>
    <dbReference type="NCBI Taxonomy" id="96440"/>
    <lineage>
        <taxon>Eukaryota</taxon>
        <taxon>Metazoa</taxon>
        <taxon>Chordata</taxon>
        <taxon>Craniata</taxon>
        <taxon>Vertebrata</taxon>
        <taxon>Euteleostomi</taxon>
        <taxon>Lepidosauria</taxon>
        <taxon>Squamata</taxon>
        <taxon>Bifurcata</taxon>
        <taxon>Unidentata</taxon>
        <taxon>Episquamata</taxon>
        <taxon>Laterata</taxon>
        <taxon>Teiioidea</taxon>
        <taxon>Teiidae</taxon>
        <taxon>Salvator</taxon>
    </lineage>
</organism>
<dbReference type="Proteomes" id="UP000694421">
    <property type="component" value="Unplaced"/>
</dbReference>
<comment type="subcellular location">
    <subcellularLocation>
        <location evidence="1 6">Membrane</location>
        <topology evidence="1 6">Multi-pass membrane protein</topology>
    </subcellularLocation>
</comment>
<feature type="transmembrane region" description="Helical" evidence="6">
    <location>
        <begin position="482"/>
        <end position="506"/>
    </location>
</feature>
<evidence type="ECO:0000259" key="8">
    <source>
        <dbReference type="Pfam" id="PF07810"/>
    </source>
</evidence>
<keyword evidence="4 6" id="KW-1133">Transmembrane helix</keyword>
<evidence type="ECO:0000313" key="10">
    <source>
        <dbReference type="Proteomes" id="UP000694421"/>
    </source>
</evidence>
<evidence type="ECO:0000256" key="3">
    <source>
        <dbReference type="ARBA" id="ARBA00022692"/>
    </source>
</evidence>
<evidence type="ECO:0000256" key="4">
    <source>
        <dbReference type="ARBA" id="ARBA00022989"/>
    </source>
</evidence>
<keyword evidence="3 6" id="KW-0812">Transmembrane</keyword>
<feature type="transmembrane region" description="Helical" evidence="6">
    <location>
        <begin position="442"/>
        <end position="462"/>
    </location>
</feature>
<feature type="transmembrane region" description="Helical" evidence="6">
    <location>
        <begin position="344"/>
        <end position="367"/>
    </location>
</feature>
<feature type="region of interest" description="Disordered" evidence="7">
    <location>
        <begin position="792"/>
        <end position="839"/>
    </location>
</feature>
<evidence type="ECO:0000256" key="5">
    <source>
        <dbReference type="ARBA" id="ARBA00023136"/>
    </source>
</evidence>
<feature type="compositionally biased region" description="Basic and acidic residues" evidence="7">
    <location>
        <begin position="45"/>
        <end position="55"/>
    </location>
</feature>
<evidence type="ECO:0000256" key="7">
    <source>
        <dbReference type="SAM" id="MobiDB-lite"/>
    </source>
</evidence>
<feature type="transmembrane region" description="Helical" evidence="6">
    <location>
        <begin position="732"/>
        <end position="750"/>
    </location>
</feature>
<keyword evidence="10" id="KW-1185">Reference proteome</keyword>
<feature type="transmembrane region" description="Helical" evidence="6">
    <location>
        <begin position="613"/>
        <end position="638"/>
    </location>
</feature>
<dbReference type="Pfam" id="PF07810">
    <property type="entry name" value="TMC"/>
    <property type="match status" value="1"/>
</dbReference>
<dbReference type="AlphaFoldDB" id="A0A8D0AZG4"/>
<reference evidence="9" key="1">
    <citation type="submission" date="2025-08" db="UniProtKB">
        <authorList>
            <consortium name="Ensembl"/>
        </authorList>
    </citation>
    <scope>IDENTIFICATION</scope>
</reference>
<reference evidence="9" key="2">
    <citation type="submission" date="2025-09" db="UniProtKB">
        <authorList>
            <consortium name="Ensembl"/>
        </authorList>
    </citation>
    <scope>IDENTIFICATION</scope>
</reference>
<accession>A0A8D0AZG4</accession>
<evidence type="ECO:0000256" key="6">
    <source>
        <dbReference type="RuleBase" id="RU310713"/>
    </source>
</evidence>
<sequence length="883" mass="101222">MSFHYNEAFEDPDYHHSETLEIDKIKPFQQHSTFHHNPYASSPHDSYEDYSREGTQRQNAPVLIPMNSMQLQSDTEYNQRDFAFDRPRANPYGNAHINPSFESGAEADFIQMPPFTISPPGGLYGHRLSDSTDGVNFLQRHNRYRADTVFMTPSSLLQLDPEYKERQQKEEEKFISDLSVMSTRERIKAIQKIPKTMKEKRMIRKSVLMERTKKSHRRGMQIKHCTQCCYNMALSFRRLKNGLQDCFQLLKAWQKILKDISGKFGTSVHSYFLFLTWLLMFNVFSFFVNFSFIAIPQLLVARPNNLSFTGLEFFTGAGYFKDTVLYYGFYTNATVSKNTGLPPYYMQLAYIFTIGIYFIVCFLSLLYSMAKSFRNNFINPQMFAGNAARLLCVWDFSVTNEKAVKLKQKNLSTQIKEALSEMDTAALEVPLSKKIARFAVHLVFWAVSLGASAGSSAGIYYYSLNNLEFFLGGNKTELEREAATLVLPVVLSVLNRLVPFLFSFFSLVEKFSSPKHQIYTAIIRNLILKTSIIGVLCYYWLQEVAGSNAECWETLVGQDIYRLLVADFICSLLGSFFGEFLRRIIGTKCCRSLGVPEFDIAGNVLDLIYVQTLAWIGIFFSPLLPAIQMICYFIIFFVKKVSLMMNCQPPRRAWRASQMNTLFVFLLFFPSFTGVLCVIAVTVWRLKPSKTCGPFRGLTSIFEAISGWVAVLTSYPGSGWVVWIYHNLVESVHFFFILSILVLIITYVYWQIIDGRKIMVKLLQQQIVNEGKDKMFLLKKLRTLQAPKDLNPEGHLERISPAHPHLRQRQQARVSLPRSVESSPGTKRKTSYSEASQIPGMTTFSHAKEMPQPARDAGVSEAFALVLRARQEIEWEMENEASS</sequence>
<dbReference type="InterPro" id="IPR038900">
    <property type="entry name" value="TMC"/>
</dbReference>
<evidence type="ECO:0000256" key="2">
    <source>
        <dbReference type="ARBA" id="ARBA00006510"/>
    </source>
</evidence>
<name>A0A8D0AZG4_SALMN</name>
<dbReference type="OMA" id="SLPHAYF"/>
<dbReference type="Ensembl" id="ENSSMRT00000000084.1">
    <property type="protein sequence ID" value="ENSSMRP00000000072.1"/>
    <property type="gene ID" value="ENSSMRG00000000073.1"/>
</dbReference>
<feature type="transmembrane region" description="Helical" evidence="6">
    <location>
        <begin position="705"/>
        <end position="726"/>
    </location>
</feature>
<evidence type="ECO:0000256" key="1">
    <source>
        <dbReference type="ARBA" id="ARBA00004141"/>
    </source>
</evidence>
<proteinExistence type="inferred from homology"/>
<dbReference type="GO" id="GO:0008381">
    <property type="term" value="F:mechanosensitive monoatomic ion channel activity"/>
    <property type="evidence" value="ECO:0007669"/>
    <property type="project" value="TreeGrafter"/>
</dbReference>
<dbReference type="PANTHER" id="PTHR23302:SF5">
    <property type="entry name" value="TRANSMEMBRANE CHANNEL-LIKE PROTEIN 5"/>
    <property type="match status" value="1"/>
</dbReference>
<feature type="transmembrane region" description="Helical" evidence="6">
    <location>
        <begin position="271"/>
        <end position="295"/>
    </location>
</feature>
<dbReference type="PANTHER" id="PTHR23302">
    <property type="entry name" value="TRANSMEMBRANE CHANNEL-RELATED"/>
    <property type="match status" value="1"/>
</dbReference>
<feature type="domain" description="TMC" evidence="8">
    <location>
        <begin position="551"/>
        <end position="657"/>
    </location>
</feature>